<dbReference type="PANTHER" id="PTHR21340">
    <property type="entry name" value="DIADENOSINE 5,5-P1,P4-TETRAPHOSPHATE PYROPHOSPHOHYDROLASE MUTT"/>
    <property type="match status" value="1"/>
</dbReference>
<evidence type="ECO:0000313" key="9">
    <source>
        <dbReference type="Proteomes" id="UP000178721"/>
    </source>
</evidence>
<dbReference type="GO" id="GO:0006167">
    <property type="term" value="P:AMP biosynthetic process"/>
    <property type="evidence" value="ECO:0007669"/>
    <property type="project" value="TreeGrafter"/>
</dbReference>
<protein>
    <recommendedName>
        <fullName evidence="2">Bis(5'-nucleosyl)-tetraphosphatase [asymmetrical]</fullName>
    </recommendedName>
    <alternativeName>
        <fullName evidence="5">Diadenosine 5',5'''-P1,P4-tetraphosphate asymmetrical hydrolase</fullName>
    </alternativeName>
</protein>
<evidence type="ECO:0000256" key="1">
    <source>
        <dbReference type="ARBA" id="ARBA00005582"/>
    </source>
</evidence>
<gene>
    <name evidence="8" type="ORF">A2654_01600</name>
</gene>
<comment type="caution">
    <text evidence="8">The sequence shown here is derived from an EMBL/GenBank/DDBJ whole genome shotgun (WGS) entry which is preliminary data.</text>
</comment>
<dbReference type="EMBL" id="MHMA01000038">
    <property type="protein sequence ID" value="OGZ19690.1"/>
    <property type="molecule type" value="Genomic_DNA"/>
</dbReference>
<evidence type="ECO:0000313" key="8">
    <source>
        <dbReference type="EMBL" id="OGZ19690.1"/>
    </source>
</evidence>
<dbReference type="Gene3D" id="3.90.79.10">
    <property type="entry name" value="Nucleoside Triphosphate Pyrophosphohydrolase"/>
    <property type="match status" value="1"/>
</dbReference>
<keyword evidence="3" id="KW-0547">Nucleotide-binding</keyword>
<dbReference type="CDD" id="cd03428">
    <property type="entry name" value="NUDIX_Ap4A_Nudt2"/>
    <property type="match status" value="1"/>
</dbReference>
<accession>A0A1G2E2V4</accession>
<dbReference type="InterPro" id="IPR015797">
    <property type="entry name" value="NUDIX_hydrolase-like_dom_sf"/>
</dbReference>
<comment type="similarity">
    <text evidence="1">Belongs to the Nudix hydrolase family.</text>
</comment>
<dbReference type="SUPFAM" id="SSF55811">
    <property type="entry name" value="Nudix"/>
    <property type="match status" value="1"/>
</dbReference>
<evidence type="ECO:0000256" key="6">
    <source>
        <dbReference type="SAM" id="Phobius"/>
    </source>
</evidence>
<dbReference type="InterPro" id="IPR051325">
    <property type="entry name" value="Nudix_hydrolase_domain"/>
</dbReference>
<dbReference type="PROSITE" id="PS51462">
    <property type="entry name" value="NUDIX"/>
    <property type="match status" value="1"/>
</dbReference>
<proteinExistence type="inferred from homology"/>
<reference evidence="8 9" key="1">
    <citation type="journal article" date="2016" name="Nat. Commun.">
        <title>Thousands of microbial genomes shed light on interconnected biogeochemical processes in an aquifer system.</title>
        <authorList>
            <person name="Anantharaman K."/>
            <person name="Brown C.T."/>
            <person name="Hug L.A."/>
            <person name="Sharon I."/>
            <person name="Castelle C.J."/>
            <person name="Probst A.J."/>
            <person name="Thomas B.C."/>
            <person name="Singh A."/>
            <person name="Wilkins M.J."/>
            <person name="Karaoz U."/>
            <person name="Brodie E.L."/>
            <person name="Williams K.H."/>
            <person name="Hubbard S.S."/>
            <person name="Banfield J.F."/>
        </authorList>
    </citation>
    <scope>NUCLEOTIDE SEQUENCE [LARGE SCALE GENOMIC DNA]</scope>
</reference>
<evidence type="ECO:0000256" key="5">
    <source>
        <dbReference type="ARBA" id="ARBA00032644"/>
    </source>
</evidence>
<dbReference type="PROSITE" id="PS00893">
    <property type="entry name" value="NUDIX_BOX"/>
    <property type="match status" value="1"/>
</dbReference>
<dbReference type="GO" id="GO:0000166">
    <property type="term" value="F:nucleotide binding"/>
    <property type="evidence" value="ECO:0007669"/>
    <property type="project" value="UniProtKB-KW"/>
</dbReference>
<name>A0A1G2E2V4_9BACT</name>
<evidence type="ECO:0000256" key="3">
    <source>
        <dbReference type="ARBA" id="ARBA00022741"/>
    </source>
</evidence>
<dbReference type="PANTHER" id="PTHR21340:SF0">
    <property type="entry name" value="BIS(5'-NUCLEOSYL)-TETRAPHOSPHATASE [ASYMMETRICAL]"/>
    <property type="match status" value="1"/>
</dbReference>
<dbReference type="AlphaFoldDB" id="A0A1G2E2V4"/>
<evidence type="ECO:0000256" key="4">
    <source>
        <dbReference type="ARBA" id="ARBA00022801"/>
    </source>
</evidence>
<evidence type="ECO:0000256" key="2">
    <source>
        <dbReference type="ARBA" id="ARBA00018911"/>
    </source>
</evidence>
<dbReference type="GO" id="GO:0004081">
    <property type="term" value="F:bis(5'-nucleosyl)-tetraphosphatase (asymmetrical) activity"/>
    <property type="evidence" value="ECO:0007669"/>
    <property type="project" value="TreeGrafter"/>
</dbReference>
<dbReference type="Pfam" id="PF00293">
    <property type="entry name" value="NUDIX"/>
    <property type="match status" value="1"/>
</dbReference>
<sequence length="146" mass="16791">MLQRRSAGAVIFLKEKGKIYYLLLNYSAIGFVGKTYWGLAKGTIEGGEKEMGTVLREVKEETGIADLEFIDGFREIEKYSFLYKGEDVSKTVSYLLAETKTKEVKLSFEHLDFKWLSYQEALKKLTFKNAQKIVQKAHDFILSKNL</sequence>
<keyword evidence="6" id="KW-0812">Transmembrane</keyword>
<dbReference type="InterPro" id="IPR020084">
    <property type="entry name" value="NUDIX_hydrolase_CS"/>
</dbReference>
<feature type="domain" description="Nudix hydrolase" evidence="7">
    <location>
        <begin position="2"/>
        <end position="139"/>
    </location>
</feature>
<dbReference type="Proteomes" id="UP000178721">
    <property type="component" value="Unassembled WGS sequence"/>
</dbReference>
<dbReference type="InterPro" id="IPR000086">
    <property type="entry name" value="NUDIX_hydrolase_dom"/>
</dbReference>
<keyword evidence="6" id="KW-1133">Transmembrane helix</keyword>
<feature type="transmembrane region" description="Helical" evidence="6">
    <location>
        <begin position="20"/>
        <end position="39"/>
    </location>
</feature>
<keyword evidence="4" id="KW-0378">Hydrolase</keyword>
<evidence type="ECO:0000259" key="7">
    <source>
        <dbReference type="PROSITE" id="PS51462"/>
    </source>
</evidence>
<dbReference type="GO" id="GO:0006754">
    <property type="term" value="P:ATP biosynthetic process"/>
    <property type="evidence" value="ECO:0007669"/>
    <property type="project" value="TreeGrafter"/>
</dbReference>
<dbReference type="InterPro" id="IPR003565">
    <property type="entry name" value="Tetra_PHTase"/>
</dbReference>
<keyword evidence="6" id="KW-0472">Membrane</keyword>
<organism evidence="8 9">
    <name type="scientific">Candidatus Nealsonbacteria bacterium RIFCSPHIGHO2_01_FULL_43_31</name>
    <dbReference type="NCBI Taxonomy" id="1801665"/>
    <lineage>
        <taxon>Bacteria</taxon>
        <taxon>Candidatus Nealsoniibacteriota</taxon>
    </lineage>
</organism>